<gene>
    <name evidence="2" type="ORF">O3P69_020449</name>
</gene>
<reference evidence="2 3" key="1">
    <citation type="submission" date="2023-03" db="EMBL/GenBank/DDBJ databases">
        <title>High-quality genome of Scylla paramamosain provides insights in environmental adaptation.</title>
        <authorList>
            <person name="Zhang L."/>
        </authorList>
    </citation>
    <scope>NUCLEOTIDE SEQUENCE [LARGE SCALE GENOMIC DNA]</scope>
    <source>
        <strain evidence="2">LZ_2023a</strain>
        <tissue evidence="2">Muscle</tissue>
    </source>
</reference>
<feature type="region of interest" description="Disordered" evidence="1">
    <location>
        <begin position="77"/>
        <end position="108"/>
    </location>
</feature>
<evidence type="ECO:0000313" key="2">
    <source>
        <dbReference type="EMBL" id="KAK8388467.1"/>
    </source>
</evidence>
<sequence length="710" mass="76197">MATIWDDLQFLSLDGDELDDVFEPPSPTSLKMKSQECRMSDATSNYMHGCMTGSPTNSVSHIGTVCPEMVTLHSLSSGQDSGYAPSPSSFHSFTSSSDEDESTDLPGRSCPGITPPIAIPPCFRSSQRHKISRHSRQETFHKAAQNPASIRRDRSKSCPATSRASVLQRLPVSLRRTFTPVPTHGSSCFIPTGDTNRQCLLMSSHRTESTIIQDPKDLSKEGGTFGHQCRVLVLALPDLVVESGKESPDSNIQLSPTPACSSRSRAFSCEVTLAEEVGRKLRAIPVPWATGLPLSLRFGDTTFQVSPLLQASFTLEDWMVTCQHAERGGTPTQYAKVDPHGALHTNALATPLTPAAQHSAAHAVAAPTHPKELTLCVTDFTIASSVGDIIAPDLLKEEDSTSGNPSLPPSSPAAQPPLSPCLKHHMGIYKKSTHRPAPNTDTTFTLGELHVEIHHQPPSQLKKATTTLVPPDHTSTPAIHMLTTDAGTLPSPFISPTPQVLGPCLTIHLTNTTGRALFQLILDTPSIIPLSPGLSTWYHPCTRAPSVLDLFLGDPAFTMSVTSGPYMGSDHLPLLASTPLVTLSFLPGCCYSFHPLDGIDLREHSVILLTSHSPSTIPRCASPQLWKRLAERPSISLLTASHVTPTSHVGPKSAPKLSWQGGRLGISDIITQHHRRAGYEDPSPSAASPLSSCPFPSQGKTPPIHPAITP</sequence>
<feature type="compositionally biased region" description="Low complexity" evidence="1">
    <location>
        <begin position="85"/>
        <end position="96"/>
    </location>
</feature>
<protein>
    <submittedName>
        <fullName evidence="2">Uncharacterized protein</fullName>
    </submittedName>
</protein>
<accession>A0AAW0TLS4</accession>
<feature type="compositionally biased region" description="Pro residues" evidence="1">
    <location>
        <begin position="406"/>
        <end position="419"/>
    </location>
</feature>
<dbReference type="EMBL" id="JARAKH010000028">
    <property type="protein sequence ID" value="KAK8388467.1"/>
    <property type="molecule type" value="Genomic_DNA"/>
</dbReference>
<name>A0AAW0TLS4_SCYPA</name>
<proteinExistence type="predicted"/>
<comment type="caution">
    <text evidence="2">The sequence shown here is derived from an EMBL/GenBank/DDBJ whole genome shotgun (WGS) entry which is preliminary data.</text>
</comment>
<evidence type="ECO:0000256" key="1">
    <source>
        <dbReference type="SAM" id="MobiDB-lite"/>
    </source>
</evidence>
<dbReference type="SUPFAM" id="SSF56219">
    <property type="entry name" value="DNase I-like"/>
    <property type="match status" value="1"/>
</dbReference>
<evidence type="ECO:0000313" key="3">
    <source>
        <dbReference type="Proteomes" id="UP001487740"/>
    </source>
</evidence>
<organism evidence="2 3">
    <name type="scientific">Scylla paramamosain</name>
    <name type="common">Mud crab</name>
    <dbReference type="NCBI Taxonomy" id="85552"/>
    <lineage>
        <taxon>Eukaryota</taxon>
        <taxon>Metazoa</taxon>
        <taxon>Ecdysozoa</taxon>
        <taxon>Arthropoda</taxon>
        <taxon>Crustacea</taxon>
        <taxon>Multicrustacea</taxon>
        <taxon>Malacostraca</taxon>
        <taxon>Eumalacostraca</taxon>
        <taxon>Eucarida</taxon>
        <taxon>Decapoda</taxon>
        <taxon>Pleocyemata</taxon>
        <taxon>Brachyura</taxon>
        <taxon>Eubrachyura</taxon>
        <taxon>Portunoidea</taxon>
        <taxon>Portunidae</taxon>
        <taxon>Portuninae</taxon>
        <taxon>Scylla</taxon>
    </lineage>
</organism>
<feature type="compositionally biased region" description="Low complexity" evidence="1">
    <location>
        <begin position="682"/>
        <end position="697"/>
    </location>
</feature>
<keyword evidence="3" id="KW-1185">Reference proteome</keyword>
<feature type="region of interest" description="Disordered" evidence="1">
    <location>
        <begin position="675"/>
        <end position="710"/>
    </location>
</feature>
<dbReference type="InterPro" id="IPR036691">
    <property type="entry name" value="Endo/exonu/phosph_ase_sf"/>
</dbReference>
<dbReference type="AlphaFoldDB" id="A0AAW0TLS4"/>
<feature type="region of interest" description="Disordered" evidence="1">
    <location>
        <begin position="396"/>
        <end position="422"/>
    </location>
</feature>
<feature type="region of interest" description="Disordered" evidence="1">
    <location>
        <begin position="132"/>
        <end position="161"/>
    </location>
</feature>
<dbReference type="Proteomes" id="UP001487740">
    <property type="component" value="Unassembled WGS sequence"/>
</dbReference>